<reference evidence="2 3" key="1">
    <citation type="submission" date="2018-12" db="EMBL/GenBank/DDBJ databases">
        <title>Hymenobacter gummosus sp. nov., isolated from a spring.</title>
        <authorList>
            <person name="Nie L."/>
        </authorList>
    </citation>
    <scope>NUCLEOTIDE SEQUENCE [LARGE SCALE GENOMIC DNA]</scope>
    <source>
        <strain evidence="2 3">KCTC 52166</strain>
    </source>
</reference>
<organism evidence="2 3">
    <name type="scientific">Hymenobacter gummosus</name>
    <dbReference type="NCBI Taxonomy" id="1776032"/>
    <lineage>
        <taxon>Bacteria</taxon>
        <taxon>Pseudomonadati</taxon>
        <taxon>Bacteroidota</taxon>
        <taxon>Cytophagia</taxon>
        <taxon>Cytophagales</taxon>
        <taxon>Hymenobacteraceae</taxon>
        <taxon>Hymenobacter</taxon>
    </lineage>
</organism>
<comment type="caution">
    <text evidence="2">The sequence shown here is derived from an EMBL/GenBank/DDBJ whole genome shotgun (WGS) entry which is preliminary data.</text>
</comment>
<protein>
    <recommendedName>
        <fullName evidence="4">DUF3298 domain-containing protein</fullName>
    </recommendedName>
</protein>
<dbReference type="OrthoDB" id="672290at2"/>
<name>A0A3S0QFH9_9BACT</name>
<sequence length="410" mass="45339">MLPASASRALLAGLLTTSFTASNPPQTTGGAAPAAVPVVPPATNERVYTGTIGPYPVVLNLELSDTTGRVTARYYYLRRGADLALTGSRWSDSLELGESAAPSYNGAYSEATAQIRARLHGDSLLTGYWQATGKARRLPLKLRRRRQAYDYAYAAKLSPGYWQGDLYVQPVRRTDDSPLFKPDPDEPEPTVDLYSDHRYPLVAGLADKQAEAALNDLLAQDANEWAPTRLHPAKSYAWLNPCYSHTTTLELLTPELVSIAREDRVDGCGSPGFQRQHEYTVLSMPGLRPLPLDALLQGDYRALFRRYFQQELAWVLTDLVDKADSDDPDEQCTRAHILQTINETVAAATTTEHMLLTHQGLVIHEFNLYEYCVGPGVYELNVLIPYAALRPYIRPNSALARALPAPARRP</sequence>
<dbReference type="Proteomes" id="UP000282184">
    <property type="component" value="Unassembled WGS sequence"/>
</dbReference>
<evidence type="ECO:0000313" key="2">
    <source>
        <dbReference type="EMBL" id="RTQ46599.1"/>
    </source>
</evidence>
<evidence type="ECO:0008006" key="4">
    <source>
        <dbReference type="Google" id="ProtNLM"/>
    </source>
</evidence>
<proteinExistence type="predicted"/>
<keyword evidence="1" id="KW-0732">Signal</keyword>
<dbReference type="RefSeq" id="WP_126695344.1">
    <property type="nucleotide sequence ID" value="NZ_RXOF01000015.1"/>
</dbReference>
<evidence type="ECO:0000313" key="3">
    <source>
        <dbReference type="Proteomes" id="UP000282184"/>
    </source>
</evidence>
<dbReference type="EMBL" id="RXOF01000015">
    <property type="protein sequence ID" value="RTQ46599.1"/>
    <property type="molecule type" value="Genomic_DNA"/>
</dbReference>
<accession>A0A3S0QFH9</accession>
<dbReference type="AlphaFoldDB" id="A0A3S0QFH9"/>
<feature type="chain" id="PRO_5018697385" description="DUF3298 domain-containing protein" evidence="1">
    <location>
        <begin position="22"/>
        <end position="410"/>
    </location>
</feature>
<evidence type="ECO:0000256" key="1">
    <source>
        <dbReference type="SAM" id="SignalP"/>
    </source>
</evidence>
<gene>
    <name evidence="2" type="ORF">EJV47_21885</name>
</gene>
<feature type="signal peptide" evidence="1">
    <location>
        <begin position="1"/>
        <end position="21"/>
    </location>
</feature>
<keyword evidence="3" id="KW-1185">Reference proteome</keyword>